<dbReference type="AlphaFoldDB" id="A0AAW7AFC7"/>
<proteinExistence type="predicted"/>
<evidence type="ECO:0000313" key="1">
    <source>
        <dbReference type="EMBL" id="MDK9865292.1"/>
    </source>
</evidence>
<evidence type="ECO:0000313" key="2">
    <source>
        <dbReference type="Proteomes" id="UP001174037"/>
    </source>
</evidence>
<dbReference type="RefSeq" id="WP_285323139.1">
    <property type="nucleotide sequence ID" value="NZ_JARGCK010000002.1"/>
</dbReference>
<gene>
    <name evidence="1" type="ORF">P1A27_04820</name>
</gene>
<accession>A0AAW7AFC7</accession>
<reference evidence="1" key="2">
    <citation type="submission" date="2023-03" db="EMBL/GenBank/DDBJ databases">
        <authorList>
            <person name="Vazquez L."/>
            <person name="Rodriguez J."/>
            <person name="Mayo B."/>
            <person name="Florez A.B."/>
        </authorList>
    </citation>
    <scope>NUCLEOTIDE SEQUENCE</scope>
    <source>
        <strain evidence="1">5A3I</strain>
    </source>
</reference>
<comment type="caution">
    <text evidence="1">The sequence shown here is derived from an EMBL/GenBank/DDBJ whole genome shotgun (WGS) entry which is preliminary data.</text>
</comment>
<dbReference type="EMBL" id="JARGCK010000002">
    <property type="protein sequence ID" value="MDK9865292.1"/>
    <property type="molecule type" value="Genomic_DNA"/>
</dbReference>
<name>A0AAW7AFC7_9STAP</name>
<protein>
    <submittedName>
        <fullName evidence="1">Uncharacterized protein</fullName>
    </submittedName>
</protein>
<organism evidence="1 2">
    <name type="scientific">Staphylococcus equorum</name>
    <dbReference type="NCBI Taxonomy" id="246432"/>
    <lineage>
        <taxon>Bacteria</taxon>
        <taxon>Bacillati</taxon>
        <taxon>Bacillota</taxon>
        <taxon>Bacilli</taxon>
        <taxon>Bacillales</taxon>
        <taxon>Staphylococcaceae</taxon>
        <taxon>Staphylococcus</taxon>
    </lineage>
</organism>
<sequence length="51" mass="6112">MKFEKIISEKDEEKAIQEIIDVLVKYNLTINNFNKILDSVFREFYDNATLK</sequence>
<dbReference type="Proteomes" id="UP001174037">
    <property type="component" value="Unassembled WGS sequence"/>
</dbReference>
<reference evidence="1" key="1">
    <citation type="journal article" date="2023" name="Int. J. Mol. Sci.">
        <title>Antibiotic Resistance/Susceptibility Profiles of Staphylococcus equorum Strains from Cheese, and Genome Analysis for Antibiotic Resistance Genes.</title>
        <authorList>
            <person name="Vazquez L."/>
            <person name="Srednik M.E."/>
            <person name="Rodriguez J."/>
            <person name="Florez A.B."/>
            <person name="Mayo B."/>
        </authorList>
    </citation>
    <scope>NUCLEOTIDE SEQUENCE</scope>
    <source>
        <strain evidence="1">5A3I</strain>
    </source>
</reference>